<gene>
    <name evidence="2" type="ORF">HSB1_20800</name>
</gene>
<evidence type="ECO:0000313" key="2">
    <source>
        <dbReference type="EMBL" id="EJN59922.1"/>
    </source>
</evidence>
<keyword evidence="1" id="KW-0472">Membrane</keyword>
<keyword evidence="1" id="KW-1133">Transmembrane helix</keyword>
<dbReference type="EMBL" id="ALJD01000004">
    <property type="protein sequence ID" value="EJN59922.1"/>
    <property type="molecule type" value="Genomic_DNA"/>
</dbReference>
<evidence type="ECO:0000313" key="3">
    <source>
        <dbReference type="Proteomes" id="UP000007813"/>
    </source>
</evidence>
<dbReference type="OrthoDB" id="381377at2157"/>
<comment type="caution">
    <text evidence="2">The sequence shown here is derived from an EMBL/GenBank/DDBJ whole genome shotgun (WGS) entry which is preliminary data.</text>
</comment>
<dbReference type="Proteomes" id="UP000007813">
    <property type="component" value="Unassembled WGS sequence"/>
</dbReference>
<keyword evidence="1" id="KW-0812">Transmembrane</keyword>
<proteinExistence type="predicted"/>
<feature type="transmembrane region" description="Helical" evidence="1">
    <location>
        <begin position="6"/>
        <end position="27"/>
    </location>
</feature>
<dbReference type="AlphaFoldDB" id="J3EXN9"/>
<dbReference type="RefSeq" id="WP_009367161.1">
    <property type="nucleotide sequence ID" value="NZ_ALJD01000004.1"/>
</dbReference>
<name>J3EXN9_9EURY</name>
<feature type="transmembrane region" description="Helical" evidence="1">
    <location>
        <begin position="80"/>
        <end position="99"/>
    </location>
</feature>
<reference evidence="2 3" key="1">
    <citation type="journal article" date="2012" name="J. Bacteriol.">
        <title>Draft Genome Sequence of the Extremely Halophilic Archaeon Halogranum salarium B-1T.</title>
        <authorList>
            <person name="Kim K.K."/>
            <person name="Lee K.C."/>
            <person name="Lee J.S."/>
        </authorList>
    </citation>
    <scope>NUCLEOTIDE SEQUENCE [LARGE SCALE GENOMIC DNA]</scope>
    <source>
        <strain evidence="2 3">B-1</strain>
    </source>
</reference>
<feature type="transmembrane region" description="Helical" evidence="1">
    <location>
        <begin position="39"/>
        <end position="60"/>
    </location>
</feature>
<protein>
    <submittedName>
        <fullName evidence="2">Uncharacterized protein</fullName>
    </submittedName>
</protein>
<evidence type="ECO:0000256" key="1">
    <source>
        <dbReference type="SAM" id="Phobius"/>
    </source>
</evidence>
<organism evidence="2 3">
    <name type="scientific">Halogranum salarium B-1</name>
    <dbReference type="NCBI Taxonomy" id="1210908"/>
    <lineage>
        <taxon>Archaea</taxon>
        <taxon>Methanobacteriati</taxon>
        <taxon>Methanobacteriota</taxon>
        <taxon>Stenosarchaea group</taxon>
        <taxon>Halobacteria</taxon>
        <taxon>Halobacteriales</taxon>
        <taxon>Haloferacaceae</taxon>
    </lineage>
</organism>
<accession>J3EXN9</accession>
<sequence>MVPPSTAPAFVVAGITLVGSSFWLVTTRRGHRDERRQRVVTGCGLVGVGAMLLLTLFNYGYIDALLGRSWFSVPIPLWRVLPAIGAEILSALLLVFVLVRPTSVSESG</sequence>